<feature type="coiled-coil region" evidence="2">
    <location>
        <begin position="872"/>
        <end position="902"/>
    </location>
</feature>
<dbReference type="Gene3D" id="2.70.70.10">
    <property type="entry name" value="Glucose Permease (Domain IIA)"/>
    <property type="match status" value="1"/>
</dbReference>
<evidence type="ECO:0000256" key="2">
    <source>
        <dbReference type="SAM" id="Coils"/>
    </source>
</evidence>
<name>A0ABW1YBS5_9DEIO</name>
<evidence type="ECO:0000256" key="3">
    <source>
        <dbReference type="SAM" id="MobiDB-lite"/>
    </source>
</evidence>
<dbReference type="PANTHER" id="PTHR37813:SF1">
    <property type="entry name" value="FELS-2 PROPHAGE PROTEIN"/>
    <property type="match status" value="1"/>
</dbReference>
<feature type="domain" description="M23ase beta-sheet core" evidence="4">
    <location>
        <begin position="647"/>
        <end position="751"/>
    </location>
</feature>
<dbReference type="CDD" id="cd12797">
    <property type="entry name" value="M23_peptidase"/>
    <property type="match status" value="1"/>
</dbReference>
<proteinExistence type="predicted"/>
<keyword evidence="2" id="KW-0175">Coiled coil</keyword>
<dbReference type="InterPro" id="IPR011055">
    <property type="entry name" value="Dup_hybrid_motif"/>
</dbReference>
<sequence>MTTGGAMGGSTGQVDVLFVEIQARLDGVEQSLRQMEQQTAEAGERAGGGLTERFGGALAALPAMAAATAAAVGAALAAGVVGVTNLAMEAEANVKMFQAQLGATTQEAEALGAAAEEVFRNNWGENLSDAAQMVKNVRQEVKGLTEEELAGVTGATAAIADNFEEEQQRVAAAVAAVMDATGASAQEATDLITKGFQAGLNTSGDFLDTLMEYSPQFQKAGVDAGQLFSLLESGAGKGTLGVDKVADTFKEFGLVLVEVTKDSAAAYAELGINHQAMVDSINDGSLTQAEAFQMVKDRLMDVQGVAERTRLGAAIFGTPSEDAAALLERIDLTKASLKDLAGATDSLNVKYTSLKDVGAGVWREIQVALLPVGKEILAIANDAMPSIKAGIASAMPTIQQFAVSLVEGVKQGKAAFATMQPYISQVINAVRPIIGSLGETVQAVFTAVQLYWNNVLRPVWTAMQPLVLGILKAIGTGLDSALKVITSVFNAVSALLRGDATQAWEDLKSAVWNILNGLAGMIQQTAEGLGETAVNLGKSIVAGVQRGLGALKDMLLQSLKSALQDLAKNAPSVIKPLLEGLIGAVPTSPGASQAPTGTGSTPTHYGSFEALAQAMGFAGRPISQEFGRTAFALRMQAIGAPGYEDGTHKGIDVATPVGVRLMAPVAGRAQLLSGWNDGFGNMVKLIDQQGRQIILGHLSELNQELVAEARRNNGWVNVQAGQFLGKTGSSGNSTGAHLHFEVRVNGKAVNPRTLDWLAGGAHPAPPTAGTTTFSQAGAVDPLKAAQPKTPAPLPKGLEAKPEDVKAEGLSWEAWLKHGQKAIDLLQDLQKAEASGSEKWRIQTEEKINKFKALGEVQASVFAYAEQRMAAAKAATEKQTQAQQEAAQRAREAAEEAARVQDQLRAGNITAAQQSYQRLQQMRDNDLRKAGDDAKARLAVEQRYAQEIYKAQQAIQNRIRNDAIKDAESIKHEPLKNQTIENAKNAYRLAMGDAQAERDSRLDAARKAAAAAEQAEQKASEESKRRADEAAKAAAARRLEIQRSLTDGELDLINQRAGAVLESYRREVEAAGDSAQDRLAVELEWGQRVYDARATQAETETRRRVLALERERNKLINAEGTTKEQRQALWKQYADKIALEEEALQGKLADILSATQGTINTAMDKATALTRESASGFDRLTESVLAAAEAGKFDAAAQQAAAEKLAELTTAAEDAGVAVDGLTVASRERATAALEAAAATQRELDAYRAFSDDRTAQWLSDADALAQMGDSAAALQLLSDAMAEVTAEVERGTSDGRGLDALFAAYQKLSKSNVLDGYKDATNAVIDSARELAKAGDYGAALEGLNTEINRLLSSGANMQDIAPSVAALRAELGKLADQRAGLEGVALAAAKATERARELGLTPMESTPVAARGQYVKPPEMTASPARGAVPTQAIAEWENYRNALDMDAEFDRVKAAMQDMSRAQLEQAVAVAETTRNQRLYALATELLTTVDERRTKALTGQINVYSDYARQTIPLLAAGLQALGVMSGQVAGEWAADLGSMVSDLTKFGTQIATGNFVGAAVTALSTIFSWFNRNREAAEKAAKATADYNAQFKFSQNGYGTRQVETYSTGILFWQTTHYKESVNEAQKALALSLEGGFVNGIKNGFNEALKSNDFGLFGKSLRQNVGQAVLNGLIDAFMNEAVLKNTIGPAIEQYLQTGNAGVLDSAITAATSLSEQFYKDIKPLYDRFNVADAASGTGANQTLFGNAPSIQLGIPRIEVTLPPVLLEGATAFAASVPIFDQATRRLLLVADRILAASEGGSPPPLSGRGGLT</sequence>
<feature type="coiled-coil region" evidence="2">
    <location>
        <begin position="18"/>
        <end position="45"/>
    </location>
</feature>
<dbReference type="InterPro" id="IPR010090">
    <property type="entry name" value="Phage_tape_meas"/>
</dbReference>
<evidence type="ECO:0000259" key="5">
    <source>
        <dbReference type="Pfam" id="PF10145"/>
    </source>
</evidence>
<organism evidence="6 7">
    <name type="scientific">Deinococcus lacus</name>
    <dbReference type="NCBI Taxonomy" id="392561"/>
    <lineage>
        <taxon>Bacteria</taxon>
        <taxon>Thermotogati</taxon>
        <taxon>Deinococcota</taxon>
        <taxon>Deinococci</taxon>
        <taxon>Deinococcales</taxon>
        <taxon>Deinococcaceae</taxon>
        <taxon>Deinococcus</taxon>
    </lineage>
</organism>
<dbReference type="SUPFAM" id="SSF51261">
    <property type="entry name" value="Duplicated hybrid motif"/>
    <property type="match status" value="1"/>
</dbReference>
<evidence type="ECO:0000313" key="7">
    <source>
        <dbReference type="Proteomes" id="UP001596297"/>
    </source>
</evidence>
<dbReference type="Pfam" id="PF01551">
    <property type="entry name" value="Peptidase_M23"/>
    <property type="match status" value="1"/>
</dbReference>
<dbReference type="PANTHER" id="PTHR37813">
    <property type="entry name" value="FELS-2 PROPHAGE PROTEIN"/>
    <property type="match status" value="1"/>
</dbReference>
<dbReference type="InterPro" id="IPR016047">
    <property type="entry name" value="M23ase_b-sheet_dom"/>
</dbReference>
<gene>
    <name evidence="6" type="ORF">ACFP81_06365</name>
</gene>
<protein>
    <submittedName>
        <fullName evidence="6">Phage tail tape measure protein</fullName>
    </submittedName>
</protein>
<accession>A0ABW1YBS5</accession>
<feature type="domain" description="Phage tail tape measure protein" evidence="5">
    <location>
        <begin position="122"/>
        <end position="317"/>
    </location>
</feature>
<dbReference type="EMBL" id="JBHSWD010000001">
    <property type="protein sequence ID" value="MFC6591669.1"/>
    <property type="molecule type" value="Genomic_DNA"/>
</dbReference>
<evidence type="ECO:0000256" key="1">
    <source>
        <dbReference type="ARBA" id="ARBA00022612"/>
    </source>
</evidence>
<evidence type="ECO:0000313" key="6">
    <source>
        <dbReference type="EMBL" id="MFC6591669.1"/>
    </source>
</evidence>
<comment type="caution">
    <text evidence="6">The sequence shown here is derived from an EMBL/GenBank/DDBJ whole genome shotgun (WGS) entry which is preliminary data.</text>
</comment>
<dbReference type="RefSeq" id="WP_380082675.1">
    <property type="nucleotide sequence ID" value="NZ_JBHSWD010000001.1"/>
</dbReference>
<evidence type="ECO:0000259" key="4">
    <source>
        <dbReference type="Pfam" id="PF01551"/>
    </source>
</evidence>
<keyword evidence="7" id="KW-1185">Reference proteome</keyword>
<dbReference type="Pfam" id="PF10145">
    <property type="entry name" value="PhageMin_Tail"/>
    <property type="match status" value="1"/>
</dbReference>
<feature type="compositionally biased region" description="Basic and acidic residues" evidence="3">
    <location>
        <begin position="1014"/>
        <end position="1028"/>
    </location>
</feature>
<keyword evidence="1" id="KW-1188">Viral release from host cell</keyword>
<reference evidence="7" key="1">
    <citation type="journal article" date="2019" name="Int. J. Syst. Evol. Microbiol.">
        <title>The Global Catalogue of Microorganisms (GCM) 10K type strain sequencing project: providing services to taxonomists for standard genome sequencing and annotation.</title>
        <authorList>
            <consortium name="The Broad Institute Genomics Platform"/>
            <consortium name="The Broad Institute Genome Sequencing Center for Infectious Disease"/>
            <person name="Wu L."/>
            <person name="Ma J."/>
        </authorList>
    </citation>
    <scope>NUCLEOTIDE SEQUENCE [LARGE SCALE GENOMIC DNA]</scope>
    <source>
        <strain evidence="7">CGMCC 1.15772</strain>
    </source>
</reference>
<dbReference type="Proteomes" id="UP001596297">
    <property type="component" value="Unassembled WGS sequence"/>
</dbReference>
<feature type="region of interest" description="Disordered" evidence="3">
    <location>
        <begin position="997"/>
        <end position="1028"/>
    </location>
</feature>